<dbReference type="AlphaFoldDB" id="A0A392UT64"/>
<dbReference type="Proteomes" id="UP000265520">
    <property type="component" value="Unassembled WGS sequence"/>
</dbReference>
<name>A0A392UT64_9FABA</name>
<evidence type="ECO:0000256" key="1">
    <source>
        <dbReference type="SAM" id="MobiDB-lite"/>
    </source>
</evidence>
<feature type="compositionally biased region" description="Polar residues" evidence="1">
    <location>
        <begin position="1"/>
        <end position="11"/>
    </location>
</feature>
<evidence type="ECO:0000313" key="2">
    <source>
        <dbReference type="EMBL" id="MCI78433.1"/>
    </source>
</evidence>
<reference evidence="2 3" key="1">
    <citation type="journal article" date="2018" name="Front. Plant Sci.">
        <title>Red Clover (Trifolium pratense) and Zigzag Clover (T. medium) - A Picture of Genomic Similarities and Differences.</title>
        <authorList>
            <person name="Dluhosova J."/>
            <person name="Istvanek J."/>
            <person name="Nedelnik J."/>
            <person name="Repkova J."/>
        </authorList>
    </citation>
    <scope>NUCLEOTIDE SEQUENCE [LARGE SCALE GENOMIC DNA]</scope>
    <source>
        <strain evidence="3">cv. 10/8</strain>
        <tissue evidence="2">Leaf</tissue>
    </source>
</reference>
<evidence type="ECO:0000313" key="3">
    <source>
        <dbReference type="Proteomes" id="UP000265520"/>
    </source>
</evidence>
<feature type="non-terminal residue" evidence="2">
    <location>
        <position position="51"/>
    </location>
</feature>
<protein>
    <submittedName>
        <fullName evidence="2">Uncharacterized protein</fullName>
    </submittedName>
</protein>
<sequence length="51" mass="5504">MTTGAPHQQSGILDPKPQQAHMAPAPAHMQAAMHNFSISSPDDQWYMDTGA</sequence>
<gene>
    <name evidence="2" type="ORF">A2U01_0099703</name>
</gene>
<feature type="region of interest" description="Disordered" evidence="1">
    <location>
        <begin position="1"/>
        <end position="29"/>
    </location>
</feature>
<organism evidence="2 3">
    <name type="scientific">Trifolium medium</name>
    <dbReference type="NCBI Taxonomy" id="97028"/>
    <lineage>
        <taxon>Eukaryota</taxon>
        <taxon>Viridiplantae</taxon>
        <taxon>Streptophyta</taxon>
        <taxon>Embryophyta</taxon>
        <taxon>Tracheophyta</taxon>
        <taxon>Spermatophyta</taxon>
        <taxon>Magnoliopsida</taxon>
        <taxon>eudicotyledons</taxon>
        <taxon>Gunneridae</taxon>
        <taxon>Pentapetalae</taxon>
        <taxon>rosids</taxon>
        <taxon>fabids</taxon>
        <taxon>Fabales</taxon>
        <taxon>Fabaceae</taxon>
        <taxon>Papilionoideae</taxon>
        <taxon>50 kb inversion clade</taxon>
        <taxon>NPAAA clade</taxon>
        <taxon>Hologalegina</taxon>
        <taxon>IRL clade</taxon>
        <taxon>Trifolieae</taxon>
        <taxon>Trifolium</taxon>
    </lineage>
</organism>
<feature type="compositionally biased region" description="Low complexity" evidence="1">
    <location>
        <begin position="17"/>
        <end position="29"/>
    </location>
</feature>
<keyword evidence="3" id="KW-1185">Reference proteome</keyword>
<proteinExistence type="predicted"/>
<accession>A0A392UT64</accession>
<dbReference type="EMBL" id="LXQA010950879">
    <property type="protein sequence ID" value="MCI78433.1"/>
    <property type="molecule type" value="Genomic_DNA"/>
</dbReference>
<comment type="caution">
    <text evidence="2">The sequence shown here is derived from an EMBL/GenBank/DDBJ whole genome shotgun (WGS) entry which is preliminary data.</text>
</comment>